<reference evidence="2" key="1">
    <citation type="journal article" date="2021" name="Nat. Commun.">
        <title>Genetic determinants of endophytism in the Arabidopsis root mycobiome.</title>
        <authorList>
            <person name="Mesny F."/>
            <person name="Miyauchi S."/>
            <person name="Thiergart T."/>
            <person name="Pickel B."/>
            <person name="Atanasova L."/>
            <person name="Karlsson M."/>
            <person name="Huettel B."/>
            <person name="Barry K.W."/>
            <person name="Haridas S."/>
            <person name="Chen C."/>
            <person name="Bauer D."/>
            <person name="Andreopoulos W."/>
            <person name="Pangilinan J."/>
            <person name="LaButti K."/>
            <person name="Riley R."/>
            <person name="Lipzen A."/>
            <person name="Clum A."/>
            <person name="Drula E."/>
            <person name="Henrissat B."/>
            <person name="Kohler A."/>
            <person name="Grigoriev I.V."/>
            <person name="Martin F.M."/>
            <person name="Hacquard S."/>
        </authorList>
    </citation>
    <scope>NUCLEOTIDE SEQUENCE</scope>
    <source>
        <strain evidence="2">MPI-CAGE-CH-0230</strain>
    </source>
</reference>
<dbReference type="EMBL" id="JAGTJQ010000013">
    <property type="protein sequence ID" value="KAH7014521.1"/>
    <property type="molecule type" value="Genomic_DNA"/>
</dbReference>
<name>A0A9P9BJD3_9PEZI</name>
<proteinExistence type="predicted"/>
<dbReference type="GeneID" id="70185373"/>
<organism evidence="2 3">
    <name type="scientific">Microdochium trichocladiopsis</name>
    <dbReference type="NCBI Taxonomy" id="1682393"/>
    <lineage>
        <taxon>Eukaryota</taxon>
        <taxon>Fungi</taxon>
        <taxon>Dikarya</taxon>
        <taxon>Ascomycota</taxon>
        <taxon>Pezizomycotina</taxon>
        <taxon>Sordariomycetes</taxon>
        <taxon>Xylariomycetidae</taxon>
        <taxon>Xylariales</taxon>
        <taxon>Microdochiaceae</taxon>
        <taxon>Microdochium</taxon>
    </lineage>
</organism>
<evidence type="ECO:0000313" key="2">
    <source>
        <dbReference type="EMBL" id="KAH7014521.1"/>
    </source>
</evidence>
<dbReference type="RefSeq" id="XP_046005488.1">
    <property type="nucleotide sequence ID" value="XM_046155827.1"/>
</dbReference>
<sequence length="74" mass="8266">MQERADQNERRWAILVKQKADGRPHKKKEKDLERRDPCNGAAVVVLERTEFVIALKNAHAVHPAEAIEGAAPSA</sequence>
<protein>
    <submittedName>
        <fullName evidence="2">Uncharacterized protein</fullName>
    </submittedName>
</protein>
<feature type="region of interest" description="Disordered" evidence="1">
    <location>
        <begin position="1"/>
        <end position="35"/>
    </location>
</feature>
<gene>
    <name evidence="2" type="ORF">B0I36DRAFT_338852</name>
</gene>
<keyword evidence="3" id="KW-1185">Reference proteome</keyword>
<evidence type="ECO:0000313" key="3">
    <source>
        <dbReference type="Proteomes" id="UP000756346"/>
    </source>
</evidence>
<dbReference type="AlphaFoldDB" id="A0A9P9BJD3"/>
<evidence type="ECO:0000256" key="1">
    <source>
        <dbReference type="SAM" id="MobiDB-lite"/>
    </source>
</evidence>
<dbReference type="Proteomes" id="UP000756346">
    <property type="component" value="Unassembled WGS sequence"/>
</dbReference>
<comment type="caution">
    <text evidence="2">The sequence shown here is derived from an EMBL/GenBank/DDBJ whole genome shotgun (WGS) entry which is preliminary data.</text>
</comment>
<accession>A0A9P9BJD3</accession>